<evidence type="ECO:0000256" key="1">
    <source>
        <dbReference type="ARBA" id="ARBA00022729"/>
    </source>
</evidence>
<keyword evidence="2" id="KW-0472">Membrane</keyword>
<dbReference type="Gene3D" id="3.40.190.10">
    <property type="entry name" value="Periplasmic binding protein-like II"/>
    <property type="match status" value="2"/>
</dbReference>
<dbReference type="PANTHER" id="PTHR30570:SF1">
    <property type="entry name" value="PHOSPHATE-BINDING PROTEIN PSTS"/>
    <property type="match status" value="1"/>
</dbReference>
<dbReference type="Pfam" id="PF12849">
    <property type="entry name" value="PBP_like_2"/>
    <property type="match status" value="1"/>
</dbReference>
<dbReference type="InterPro" id="IPR050811">
    <property type="entry name" value="Phosphate_ABC_transporter"/>
</dbReference>
<sequence length="338" mass="34810">MFKKLFNDEAGVSPIVATLVLVVVAIAGAAAVGTIMGSFSSDVSDQASAGQASDAASTVLRIAGSTTVTPVAELLAEDYMAANPGVRVDVQEGGSDAGISAAKNDLVDIGMASKPVSTVDYPEIETYTIGYSAVVVIANSNLIATPMNFTADSLNSLYASAGTDGAVSITTTGNLTNASSGGTAAVVYQRAEGSGTEETFAKFLGDSTYDFASDKDVDHSKAKGATGNAGVLAAVKADPKGIGFVDYGFAKDVSGITILTPYGYDAVTESNIKDALKGDDTAYPNSQSSPYGLTRPLNFLTHGTPSSLEQSFIDFAMNPGNMDRFTEVGYYARTQIDY</sequence>
<dbReference type="EMBL" id="CP133592">
    <property type="protein sequence ID" value="WMW24913.1"/>
    <property type="molecule type" value="Genomic_DNA"/>
</dbReference>
<dbReference type="AlphaFoldDB" id="A0AA51YLV1"/>
<keyword evidence="5" id="KW-1185">Reference proteome</keyword>
<gene>
    <name evidence="4" type="ORF">RE474_12640</name>
</gene>
<feature type="transmembrane region" description="Helical" evidence="2">
    <location>
        <begin position="12"/>
        <end position="36"/>
    </location>
</feature>
<dbReference type="SUPFAM" id="SSF53850">
    <property type="entry name" value="Periplasmic binding protein-like II"/>
    <property type="match status" value="1"/>
</dbReference>
<evidence type="ECO:0000313" key="5">
    <source>
        <dbReference type="Proteomes" id="UP001182908"/>
    </source>
</evidence>
<dbReference type="PANTHER" id="PTHR30570">
    <property type="entry name" value="PERIPLASMIC PHOSPHATE BINDING COMPONENT OF PHOSPHATE ABC TRANSPORTER"/>
    <property type="match status" value="1"/>
</dbReference>
<dbReference type="RefSeq" id="WP_309310720.1">
    <property type="nucleotide sequence ID" value="NZ_CP133592.1"/>
</dbReference>
<accession>A0AA51YLV1</accession>
<name>A0AA51YLV1_9EURY</name>
<keyword evidence="2" id="KW-1133">Transmembrane helix</keyword>
<feature type="domain" description="PBP" evidence="3">
    <location>
        <begin position="51"/>
        <end position="317"/>
    </location>
</feature>
<evidence type="ECO:0000313" key="4">
    <source>
        <dbReference type="EMBL" id="WMW24913.1"/>
    </source>
</evidence>
<protein>
    <submittedName>
        <fullName evidence="4">Substrate-binding domain-containing protein</fullName>
    </submittedName>
</protein>
<reference evidence="4 5" key="1">
    <citation type="submission" date="2023-08" db="EMBL/GenBank/DDBJ databases">
        <title>Methanolobus mangrovi sp. nov. and Methanolobus sediminis sp. nov, two novel methylotrophic methanogens isolated from mangrove sediments in China.</title>
        <authorList>
            <person name="Zhou J."/>
        </authorList>
    </citation>
    <scope>NUCLEOTIDE SEQUENCE [LARGE SCALE GENOMIC DNA]</scope>
    <source>
        <strain evidence="4 5">FTZ6</strain>
    </source>
</reference>
<dbReference type="GeneID" id="84233579"/>
<evidence type="ECO:0000259" key="3">
    <source>
        <dbReference type="Pfam" id="PF12849"/>
    </source>
</evidence>
<proteinExistence type="predicted"/>
<dbReference type="KEGG" id="mseb:RE474_12640"/>
<keyword evidence="2" id="KW-0812">Transmembrane</keyword>
<dbReference type="InterPro" id="IPR024370">
    <property type="entry name" value="PBP_domain"/>
</dbReference>
<evidence type="ECO:0000256" key="2">
    <source>
        <dbReference type="SAM" id="Phobius"/>
    </source>
</evidence>
<keyword evidence="1" id="KW-0732">Signal</keyword>
<organism evidence="4 5">
    <name type="scientific">Methanolobus sediminis</name>
    <dbReference type="NCBI Taxonomy" id="3072978"/>
    <lineage>
        <taxon>Archaea</taxon>
        <taxon>Methanobacteriati</taxon>
        <taxon>Methanobacteriota</taxon>
        <taxon>Stenosarchaea group</taxon>
        <taxon>Methanomicrobia</taxon>
        <taxon>Methanosarcinales</taxon>
        <taxon>Methanosarcinaceae</taxon>
        <taxon>Methanolobus</taxon>
    </lineage>
</organism>
<dbReference type="Proteomes" id="UP001182908">
    <property type="component" value="Chromosome"/>
</dbReference>